<accession>A0A7X5YGE7</accession>
<dbReference type="EMBL" id="JAATLI010000014">
    <property type="protein sequence ID" value="NJC19913.1"/>
    <property type="molecule type" value="Genomic_DNA"/>
</dbReference>
<reference evidence="4 6" key="1">
    <citation type="submission" date="2019-09" db="EMBL/GenBank/DDBJ databases">
        <title>Butyricimonas paravirosa DSM 105722 (=214-4 = JCM 18677 = CCUG 65563).</title>
        <authorList>
            <person name="Le Roy T."/>
            <person name="Cani P.D."/>
        </authorList>
    </citation>
    <scope>NUCLEOTIDE SEQUENCE [LARGE SCALE GENOMIC DNA]</scope>
    <source>
        <strain evidence="4 6">DSM 105722</strain>
    </source>
</reference>
<dbReference type="PANTHER" id="PTHR30624:SF0">
    <property type="entry name" value="METALLOPROTEASE SLR0863"/>
    <property type="match status" value="1"/>
</dbReference>
<dbReference type="Pfam" id="PF19289">
    <property type="entry name" value="PmbA_TldD_3rd"/>
    <property type="match status" value="1"/>
</dbReference>
<dbReference type="GO" id="GO:0006508">
    <property type="term" value="P:proteolysis"/>
    <property type="evidence" value="ECO:0007669"/>
    <property type="project" value="UniProtKB-KW"/>
</dbReference>
<evidence type="ECO:0000313" key="4">
    <source>
        <dbReference type="EMBL" id="WOF12190.1"/>
    </source>
</evidence>
<evidence type="ECO:0000259" key="2">
    <source>
        <dbReference type="Pfam" id="PF19289"/>
    </source>
</evidence>
<dbReference type="Proteomes" id="UP000576368">
    <property type="component" value="Unassembled WGS sequence"/>
</dbReference>
<comment type="similarity">
    <text evidence="1">Belongs to the peptidase U62 family.</text>
</comment>
<evidence type="ECO:0000313" key="6">
    <source>
        <dbReference type="Proteomes" id="UP001302374"/>
    </source>
</evidence>
<dbReference type="SUPFAM" id="SSF111283">
    <property type="entry name" value="Putative modulator of DNA gyrase, PmbA/TldD"/>
    <property type="match status" value="1"/>
</dbReference>
<evidence type="ECO:0000256" key="1">
    <source>
        <dbReference type="ARBA" id="ARBA00005836"/>
    </source>
</evidence>
<keyword evidence="6" id="KW-1185">Reference proteome</keyword>
<gene>
    <name evidence="4" type="ORF">F1644_07885</name>
    <name evidence="3" type="ORF">GGR15_003556</name>
</gene>
<dbReference type="InterPro" id="IPR036059">
    <property type="entry name" value="TldD/PmbA_sf"/>
</dbReference>
<dbReference type="GO" id="GO:0005829">
    <property type="term" value="C:cytosol"/>
    <property type="evidence" value="ECO:0007669"/>
    <property type="project" value="TreeGrafter"/>
</dbReference>
<dbReference type="GeneID" id="86891205"/>
<dbReference type="RefSeq" id="WP_118305668.1">
    <property type="nucleotide sequence ID" value="NZ_BMPA01000013.1"/>
</dbReference>
<dbReference type="Proteomes" id="UP001302374">
    <property type="component" value="Chromosome"/>
</dbReference>
<dbReference type="EMBL" id="CP043839">
    <property type="protein sequence ID" value="WOF12190.1"/>
    <property type="molecule type" value="Genomic_DNA"/>
</dbReference>
<evidence type="ECO:0000313" key="3">
    <source>
        <dbReference type="EMBL" id="NJC19913.1"/>
    </source>
</evidence>
<name>A0A7X5YGE7_9BACT</name>
<evidence type="ECO:0000313" key="5">
    <source>
        <dbReference type="Proteomes" id="UP000576368"/>
    </source>
</evidence>
<dbReference type="InterPro" id="IPR051463">
    <property type="entry name" value="Peptidase_U62_metallo"/>
</dbReference>
<feature type="domain" description="Metalloprotease TldD/E C-terminal" evidence="2">
    <location>
        <begin position="299"/>
        <end position="545"/>
    </location>
</feature>
<protein>
    <submittedName>
        <fullName evidence="3">Putative Zn-dependent protease</fullName>
    </submittedName>
    <submittedName>
        <fullName evidence="4">TldD/PmbA family protein</fullName>
    </submittedName>
</protein>
<dbReference type="GO" id="GO:0008237">
    <property type="term" value="F:metallopeptidase activity"/>
    <property type="evidence" value="ECO:0007669"/>
    <property type="project" value="InterPro"/>
</dbReference>
<dbReference type="PANTHER" id="PTHR30624">
    <property type="entry name" value="UNCHARACTERIZED PROTEIN TLDD AND PMBA"/>
    <property type="match status" value="1"/>
</dbReference>
<organism evidence="3 5">
    <name type="scientific">Butyricimonas paravirosa</name>
    <dbReference type="NCBI Taxonomy" id="1472417"/>
    <lineage>
        <taxon>Bacteria</taxon>
        <taxon>Pseudomonadati</taxon>
        <taxon>Bacteroidota</taxon>
        <taxon>Bacteroidia</taxon>
        <taxon>Bacteroidales</taxon>
        <taxon>Odoribacteraceae</taxon>
        <taxon>Butyricimonas</taxon>
    </lineage>
</organism>
<sequence>MRKIKLIVFVFGLIGLCTPVRAQEKFLEMIKDEMNKEFAELQKEKHAPYYMNFRAVDERRTFVMSTFGAIMQSVKNHRRYLVPQVRIGSPEYDNFTTREMGSGAGRGGPSVAQLSLNGESGEAADRNAIWYETESRYKVAVSALQQALGNEQMFLQMSDKSPSLSKTKIEKYYEPQLPAEKLTIDREAWGKRLNEISSEFKKYPEIIEGSAHIEYNVLRTYFISTEGAEIVHNLPYARIMVQASTMADDGMRLPLHLSYFAYDPDNLPSNDSIMKDVNVIAKKLIALRTAPTVDPFSGPALMSGAASGVFFHEIFGHRTEGQRMKKDVDGQTFKDMIGKLVLPEGMSVADDPTLRYCAGTELNGYYKYDEQGVKAERVDVVIDGKMNDFLMTRTALEGHARSNGHGRAVGGFDPVSRQSNLIISIKDPRTEKELRALLIEEIKKQNKEFGFYFKEVSGGFTQTGRMAINSFNVTPLEVYRVYADGRPDELVRGLDMIGTPLAMFSNIVAAGGQVEVFTGMCGAESGSIPVTAVSPCILVNRIEVQRVMNYKAIPPILERP</sequence>
<keyword evidence="3" id="KW-0645">Protease</keyword>
<proteinExistence type="inferred from homology"/>
<dbReference type="AlphaFoldDB" id="A0A7X5YGE7"/>
<reference evidence="3 5" key="2">
    <citation type="submission" date="2020-03" db="EMBL/GenBank/DDBJ databases">
        <title>Genomic Encyclopedia of Type Strains, Phase IV (KMG-IV): sequencing the most valuable type-strain genomes for metagenomic binning, comparative biology and taxonomic classification.</title>
        <authorList>
            <person name="Goeker M."/>
        </authorList>
    </citation>
    <scope>NUCLEOTIDE SEQUENCE [LARGE SCALE GENOMIC DNA]</scope>
    <source>
        <strain evidence="3 5">DSM 105722</strain>
    </source>
</reference>
<keyword evidence="3" id="KW-0378">Hydrolase</keyword>
<dbReference type="InterPro" id="IPR045569">
    <property type="entry name" value="Metalloprtase-TldD/E_C"/>
</dbReference>